<evidence type="ECO:0000313" key="2">
    <source>
        <dbReference type="EMBL" id="ORY46429.1"/>
    </source>
</evidence>
<feature type="non-terminal residue" evidence="2">
    <location>
        <position position="1"/>
    </location>
</feature>
<dbReference type="Pfam" id="PF00560">
    <property type="entry name" value="LRR_1"/>
    <property type="match status" value="4"/>
</dbReference>
<protein>
    <submittedName>
        <fullName evidence="2">L domain-like protein</fullName>
    </submittedName>
</protein>
<gene>
    <name evidence="2" type="ORF">BCR33DRAFT_715514</name>
</gene>
<dbReference type="AlphaFoldDB" id="A0A1Y2CHC4"/>
<dbReference type="FunFam" id="3.80.10.10:FF:000383">
    <property type="entry name" value="Leucine-rich repeat receptor protein kinase EMS1"/>
    <property type="match status" value="1"/>
</dbReference>
<accession>A0A1Y2CHC4</accession>
<dbReference type="PANTHER" id="PTHR48054">
    <property type="entry name" value="RECEPTOR KINASE-LIKE PROTEIN XA21"/>
    <property type="match status" value="1"/>
</dbReference>
<keyword evidence="3" id="KW-1185">Reference proteome</keyword>
<evidence type="ECO:0000256" key="1">
    <source>
        <dbReference type="ARBA" id="ARBA00022737"/>
    </source>
</evidence>
<comment type="caution">
    <text evidence="2">The sequence shown here is derived from an EMBL/GenBank/DDBJ whole genome shotgun (WGS) entry which is preliminary data.</text>
</comment>
<name>A0A1Y2CHC4_9FUNG</name>
<keyword evidence="1" id="KW-0677">Repeat</keyword>
<reference evidence="2 3" key="1">
    <citation type="submission" date="2016-07" db="EMBL/GenBank/DDBJ databases">
        <title>Pervasive Adenine N6-methylation of Active Genes in Fungi.</title>
        <authorList>
            <consortium name="DOE Joint Genome Institute"/>
            <person name="Mondo S.J."/>
            <person name="Dannebaum R.O."/>
            <person name="Kuo R.C."/>
            <person name="Labutti K."/>
            <person name="Haridas S."/>
            <person name="Kuo A."/>
            <person name="Salamov A."/>
            <person name="Ahrendt S.R."/>
            <person name="Lipzen A."/>
            <person name="Sullivan W."/>
            <person name="Andreopoulos W.B."/>
            <person name="Clum A."/>
            <person name="Lindquist E."/>
            <person name="Daum C."/>
            <person name="Ramamoorthy G.K."/>
            <person name="Gryganskyi A."/>
            <person name="Culley D."/>
            <person name="Magnuson J.K."/>
            <person name="James T.Y."/>
            <person name="O'Malley M.A."/>
            <person name="Stajich J.E."/>
            <person name="Spatafora J.W."/>
            <person name="Visel A."/>
            <person name="Grigoriev I.V."/>
        </authorList>
    </citation>
    <scope>NUCLEOTIDE SEQUENCE [LARGE SCALE GENOMIC DNA]</scope>
    <source>
        <strain evidence="2 3">JEL800</strain>
    </source>
</reference>
<dbReference type="EMBL" id="MCGO01000016">
    <property type="protein sequence ID" value="ORY46429.1"/>
    <property type="molecule type" value="Genomic_DNA"/>
</dbReference>
<organism evidence="2 3">
    <name type="scientific">Rhizoclosmatium globosum</name>
    <dbReference type="NCBI Taxonomy" id="329046"/>
    <lineage>
        <taxon>Eukaryota</taxon>
        <taxon>Fungi</taxon>
        <taxon>Fungi incertae sedis</taxon>
        <taxon>Chytridiomycota</taxon>
        <taxon>Chytridiomycota incertae sedis</taxon>
        <taxon>Chytridiomycetes</taxon>
        <taxon>Chytridiales</taxon>
        <taxon>Chytriomycetaceae</taxon>
        <taxon>Rhizoclosmatium</taxon>
    </lineage>
</organism>
<sequence>AQQHRRLSRRFSSVLSSSAFLRSLLRRNCSASDWLASEPTAADRSFFSNWPHNLKRAFAEIASPSKLHIGFSRCELSGAIPDEIGALLNLLSLCLDHNELAGSLPPSLSLLSNLKSLNCSNNDIEGPIPVEIGNLALRPIPASIGNLSSLKKLMLTQNCLSGSIPPEIGALSRLNTLSLSHNFLTGPIPPEIGLLESLQFCKLSFNNLTGSIPPEIGRLVRLHGTVFMSELWSQLYSEFTKCGTRSRAELVAFMQGH</sequence>
<dbReference type="SUPFAM" id="SSF52058">
    <property type="entry name" value="L domain-like"/>
    <property type="match status" value="1"/>
</dbReference>
<proteinExistence type="predicted"/>
<dbReference type="PANTHER" id="PTHR48054:SF82">
    <property type="entry name" value="LRR RECEPTOR-LIKE SERINE_THREONINE-PROTEIN KINASE FLS2"/>
    <property type="match status" value="1"/>
</dbReference>
<dbReference type="Proteomes" id="UP000193642">
    <property type="component" value="Unassembled WGS sequence"/>
</dbReference>
<dbReference type="InterPro" id="IPR052592">
    <property type="entry name" value="LRR-RLK"/>
</dbReference>
<dbReference type="InterPro" id="IPR001611">
    <property type="entry name" value="Leu-rich_rpt"/>
</dbReference>
<dbReference type="InterPro" id="IPR032675">
    <property type="entry name" value="LRR_dom_sf"/>
</dbReference>
<evidence type="ECO:0000313" key="3">
    <source>
        <dbReference type="Proteomes" id="UP000193642"/>
    </source>
</evidence>
<dbReference type="Gene3D" id="3.80.10.10">
    <property type="entry name" value="Ribonuclease Inhibitor"/>
    <property type="match status" value="2"/>
</dbReference>
<dbReference type="OrthoDB" id="1394818at2759"/>